<evidence type="ECO:0000256" key="5">
    <source>
        <dbReference type="ARBA" id="ARBA00023180"/>
    </source>
</evidence>
<accession>A0ABD3D7X1</accession>
<dbReference type="EMBL" id="JAVIJP010000019">
    <property type="protein sequence ID" value="KAL3638413.1"/>
    <property type="molecule type" value="Genomic_DNA"/>
</dbReference>
<keyword evidence="5" id="KW-0325">Glycoprotein</keyword>
<dbReference type="PANTHER" id="PTHR45719">
    <property type="entry name" value="GLYCOSYLTRANSFERASE"/>
    <property type="match status" value="1"/>
</dbReference>
<protein>
    <submittedName>
        <fullName evidence="6">Uncharacterized protein</fullName>
    </submittedName>
</protein>
<keyword evidence="2" id="KW-0328">Glycosyltransferase</keyword>
<dbReference type="Pfam" id="PF02485">
    <property type="entry name" value="Branch"/>
    <property type="match status" value="1"/>
</dbReference>
<proteinExistence type="predicted"/>
<comment type="caution">
    <text evidence="6">The sequence shown here is derived from an EMBL/GenBank/DDBJ whole genome shotgun (WGS) entry which is preliminary data.</text>
</comment>
<dbReference type="GO" id="GO:0016757">
    <property type="term" value="F:glycosyltransferase activity"/>
    <property type="evidence" value="ECO:0007669"/>
    <property type="project" value="UniProtKB-KW"/>
</dbReference>
<gene>
    <name evidence="6" type="ORF">CASFOL_017784</name>
</gene>
<evidence type="ECO:0000313" key="6">
    <source>
        <dbReference type="EMBL" id="KAL3638413.1"/>
    </source>
</evidence>
<dbReference type="PANTHER" id="PTHR45719:SF7">
    <property type="entry name" value="OS01G0201100 PROTEIN"/>
    <property type="match status" value="1"/>
</dbReference>
<name>A0ABD3D7X1_9LAMI</name>
<comment type="subcellular location">
    <subcellularLocation>
        <location evidence="1">Membrane</location>
        <topology evidence="1">Single-pass type II membrane protein</topology>
    </subcellularLocation>
</comment>
<keyword evidence="7" id="KW-1185">Reference proteome</keyword>
<dbReference type="GO" id="GO:0016020">
    <property type="term" value="C:membrane"/>
    <property type="evidence" value="ECO:0007669"/>
    <property type="project" value="UniProtKB-SubCell"/>
</dbReference>
<organism evidence="6 7">
    <name type="scientific">Castilleja foliolosa</name>
    <dbReference type="NCBI Taxonomy" id="1961234"/>
    <lineage>
        <taxon>Eukaryota</taxon>
        <taxon>Viridiplantae</taxon>
        <taxon>Streptophyta</taxon>
        <taxon>Embryophyta</taxon>
        <taxon>Tracheophyta</taxon>
        <taxon>Spermatophyta</taxon>
        <taxon>Magnoliopsida</taxon>
        <taxon>eudicotyledons</taxon>
        <taxon>Gunneridae</taxon>
        <taxon>Pentapetalae</taxon>
        <taxon>asterids</taxon>
        <taxon>lamiids</taxon>
        <taxon>Lamiales</taxon>
        <taxon>Orobanchaceae</taxon>
        <taxon>Pedicularideae</taxon>
        <taxon>Castillejinae</taxon>
        <taxon>Castilleja</taxon>
    </lineage>
</organism>
<keyword evidence="3" id="KW-0808">Transferase</keyword>
<dbReference type="Proteomes" id="UP001632038">
    <property type="component" value="Unassembled WGS sequence"/>
</dbReference>
<sequence>MRKFPDFTVGYSKMEKKWLFPLILTSLVCVLLLATSLNTGSVSSVNKITSIFSLFHSRPTTNQTKPHFVEEKLNQSPPPPPSRPPLPKFAYLISGSKGDLDKLWRTLHALYHPWNYYVVHLDLESPPNERMELASRVKKHPLFKKIGNVYMIEKANMVTYTGPTMVANTLHACAILLKRHKDWDWFINLSASDYPLVTQDDLLFTFSGLKRELNFIEHTSNLGWKETGRAMPLMIDPGLYQTTKSDIFWVSPRRNLPTAFKLFTGSAWMILSRSFIEYCIWGWDNLPRTLLMYYSNFVSSPEGYFQTVICNAPEFVPTVVNHDMHYISWDNPPTQHPHTLSINDTADMIASGAAFARKFKRDNPVLDRIDRELLGRGKGNGSFTPGGWCAGKPRCARVGSPTKLRPGRGASRLRRLVDGIVSAAKVGKEQCV</sequence>
<dbReference type="InterPro" id="IPR044610">
    <property type="entry name" value="GLCAT14A/B/C"/>
</dbReference>
<evidence type="ECO:0000256" key="1">
    <source>
        <dbReference type="ARBA" id="ARBA00004606"/>
    </source>
</evidence>
<evidence type="ECO:0000256" key="2">
    <source>
        <dbReference type="ARBA" id="ARBA00022676"/>
    </source>
</evidence>
<evidence type="ECO:0000256" key="3">
    <source>
        <dbReference type="ARBA" id="ARBA00022679"/>
    </source>
</evidence>
<dbReference type="InterPro" id="IPR003406">
    <property type="entry name" value="Glyco_trans_14"/>
</dbReference>
<evidence type="ECO:0000313" key="7">
    <source>
        <dbReference type="Proteomes" id="UP001632038"/>
    </source>
</evidence>
<reference evidence="7" key="1">
    <citation type="journal article" date="2024" name="IScience">
        <title>Strigolactones Initiate the Formation of Haustorium-like Structures in Castilleja.</title>
        <authorList>
            <person name="Buerger M."/>
            <person name="Peterson D."/>
            <person name="Chory J."/>
        </authorList>
    </citation>
    <scope>NUCLEOTIDE SEQUENCE [LARGE SCALE GENOMIC DNA]</scope>
</reference>
<evidence type="ECO:0000256" key="4">
    <source>
        <dbReference type="ARBA" id="ARBA00023136"/>
    </source>
</evidence>
<keyword evidence="4" id="KW-0472">Membrane</keyword>
<dbReference type="AlphaFoldDB" id="A0ABD3D7X1"/>